<keyword evidence="7 8" id="KW-0472">Membrane</keyword>
<accession>A0A7Y3XXR8</accession>
<dbReference type="PANTHER" id="PTHR30012">
    <property type="entry name" value="GENERAL SECRETION PATHWAY PROTEIN"/>
    <property type="match status" value="1"/>
</dbReference>
<protein>
    <submittedName>
        <fullName evidence="10">Type II secretion system F family protein</fullName>
    </submittedName>
</protein>
<dbReference type="FunFam" id="1.20.81.30:FF:000001">
    <property type="entry name" value="Type II secretion system protein F"/>
    <property type="match status" value="2"/>
</dbReference>
<feature type="transmembrane region" description="Helical" evidence="8">
    <location>
        <begin position="166"/>
        <end position="188"/>
    </location>
</feature>
<keyword evidence="6 8" id="KW-1133">Transmembrane helix</keyword>
<keyword evidence="3" id="KW-1003">Cell membrane</keyword>
<dbReference type="Pfam" id="PF00482">
    <property type="entry name" value="T2SSF"/>
    <property type="match status" value="2"/>
</dbReference>
<comment type="caution">
    <text evidence="10">The sequence shown here is derived from an EMBL/GenBank/DDBJ whole genome shotgun (WGS) entry which is preliminary data.</text>
</comment>
<keyword evidence="4" id="KW-0997">Cell inner membrane</keyword>
<organism evidence="10 11">
    <name type="scientific">Clostridium cochlearium</name>
    <dbReference type="NCBI Taxonomy" id="1494"/>
    <lineage>
        <taxon>Bacteria</taxon>
        <taxon>Bacillati</taxon>
        <taxon>Bacillota</taxon>
        <taxon>Clostridia</taxon>
        <taxon>Eubacteriales</taxon>
        <taxon>Clostridiaceae</taxon>
        <taxon>Clostridium</taxon>
    </lineage>
</organism>
<evidence type="ECO:0000313" key="11">
    <source>
        <dbReference type="Proteomes" id="UP000528432"/>
    </source>
</evidence>
<evidence type="ECO:0000256" key="3">
    <source>
        <dbReference type="ARBA" id="ARBA00022475"/>
    </source>
</evidence>
<dbReference type="InterPro" id="IPR018076">
    <property type="entry name" value="T2SS_GspF_dom"/>
</dbReference>
<evidence type="ECO:0000256" key="1">
    <source>
        <dbReference type="ARBA" id="ARBA00004429"/>
    </source>
</evidence>
<feature type="transmembrane region" description="Helical" evidence="8">
    <location>
        <begin position="220"/>
        <end position="238"/>
    </location>
</feature>
<name>A0A7Y3XXR8_CLOCO</name>
<evidence type="ECO:0000256" key="8">
    <source>
        <dbReference type="SAM" id="Phobius"/>
    </source>
</evidence>
<evidence type="ECO:0000256" key="4">
    <source>
        <dbReference type="ARBA" id="ARBA00022519"/>
    </source>
</evidence>
<evidence type="ECO:0000313" key="10">
    <source>
        <dbReference type="EMBL" id="NOH15260.1"/>
    </source>
</evidence>
<evidence type="ECO:0000256" key="5">
    <source>
        <dbReference type="ARBA" id="ARBA00022692"/>
    </source>
</evidence>
<evidence type="ECO:0000256" key="7">
    <source>
        <dbReference type="ARBA" id="ARBA00023136"/>
    </source>
</evidence>
<comment type="subcellular location">
    <subcellularLocation>
        <location evidence="1">Cell inner membrane</location>
        <topology evidence="1">Multi-pass membrane protein</topology>
    </subcellularLocation>
</comment>
<dbReference type="GO" id="GO:0005886">
    <property type="term" value="C:plasma membrane"/>
    <property type="evidence" value="ECO:0007669"/>
    <property type="project" value="UniProtKB-SubCell"/>
</dbReference>
<evidence type="ECO:0000256" key="6">
    <source>
        <dbReference type="ARBA" id="ARBA00022989"/>
    </source>
</evidence>
<comment type="similarity">
    <text evidence="2">Belongs to the GSP F family.</text>
</comment>
<dbReference type="EMBL" id="JABFIF010000002">
    <property type="protein sequence ID" value="NOH15260.1"/>
    <property type="molecule type" value="Genomic_DNA"/>
</dbReference>
<dbReference type="RefSeq" id="WP_171302810.1">
    <property type="nucleotide sequence ID" value="NZ_JABFIF010000002.1"/>
</dbReference>
<dbReference type="AlphaFoldDB" id="A0A7Y3XXR8"/>
<dbReference type="InterPro" id="IPR042094">
    <property type="entry name" value="T2SS_GspF_sf"/>
</dbReference>
<evidence type="ECO:0000259" key="9">
    <source>
        <dbReference type="Pfam" id="PF00482"/>
    </source>
</evidence>
<dbReference type="InterPro" id="IPR003004">
    <property type="entry name" value="GspF/PilC"/>
</dbReference>
<proteinExistence type="inferred from homology"/>
<feature type="domain" description="Type II secretion system protein GspF" evidence="9">
    <location>
        <begin position="67"/>
        <end position="189"/>
    </location>
</feature>
<gene>
    <name evidence="10" type="ORF">HMJ28_02430</name>
</gene>
<dbReference type="PANTHER" id="PTHR30012:SF0">
    <property type="entry name" value="TYPE II SECRETION SYSTEM PROTEIN F-RELATED"/>
    <property type="match status" value="1"/>
</dbReference>
<dbReference type="Gene3D" id="1.20.81.30">
    <property type="entry name" value="Type II secretion system (T2SS), domain F"/>
    <property type="match status" value="2"/>
</dbReference>
<feature type="domain" description="Type II secretion system protein GspF" evidence="9">
    <location>
        <begin position="269"/>
        <end position="391"/>
    </location>
</feature>
<reference evidence="10 11" key="1">
    <citation type="submission" date="2020-05" db="EMBL/GenBank/DDBJ databases">
        <title>Draft genome sequence of Clostridium cochlearium strain AGROS13 isolated from a sheep dairy farm in New Zealand.</title>
        <authorList>
            <person name="Gupta T.B."/>
            <person name="Jauregui R."/>
            <person name="Risson A.N."/>
            <person name="Brightwell G."/>
            <person name="Maclean P."/>
        </authorList>
    </citation>
    <scope>NUCLEOTIDE SEQUENCE [LARGE SCALE GENOMIC DNA]</scope>
    <source>
        <strain evidence="10 11">AGROS13</strain>
    </source>
</reference>
<dbReference type="Proteomes" id="UP000528432">
    <property type="component" value="Unassembled WGS sequence"/>
</dbReference>
<evidence type="ECO:0000256" key="2">
    <source>
        <dbReference type="ARBA" id="ARBA00005745"/>
    </source>
</evidence>
<sequence>MANFKYRMMNSSGEKLEGVYAASSRQEVIEMIKSNNNYPLKIEEIIENKDMEIQVFNKVKTKDIAVFCRQFYTMLNAGATITTCLNVLGQQITNKRLKNSILLVDENVRKGLTLSEAFKKEEVFPELLISMVESGEVSGNLDTIMKRMSEHYEKENKLNNKVRGAMIYPIILAILSITIVVGILTFVMPTFVSMFDDNGIELPIPTRMLLATSNFLRTKWYLIILIILAIIYSLKYYFKTETGEITLNRLKLKLPLFKGMNEKIIVSRFTRTLSTVLASGISLIQGLQVVSKVVGNKVIENKIMEVRELVIKGGGLSQALKRVGFFPPMLCSMVSIGEESGSLDDILNKTADFYDDELETAIQQFTSMLEPIMILIMGVIIGFMIISIILPVFDMYNQIN</sequence>
<dbReference type="PRINTS" id="PR00812">
    <property type="entry name" value="BCTERIALGSPF"/>
</dbReference>
<feature type="transmembrane region" description="Helical" evidence="8">
    <location>
        <begin position="372"/>
        <end position="393"/>
    </location>
</feature>
<keyword evidence="5 8" id="KW-0812">Transmembrane</keyword>